<sequence length="337" mass="39299">MWRSIEKGPYKRPMITNPDNTTEEIIEPLSKMTESIKKQYIADVKVMTYHLQEIPNDIYISVDTCKNAKDIVNQHHVCQLLATRVEKICYHACKAKKATKNHDPLALLAHSNASSLQSHANFSYSLQPYYVTHPSSIADYEDEYQCHYAHDCQKPRVRDAKYFREQMLLAMKDEAESKLKDKENDFMLDNSYGDETLEELTATAVSEANDLNKAHEKVIHAKRKTIIYTSNDDQIDSNIIFDDPYMENKGSTSEHDSNAHDEYCDIQMLAYNVQREAKNQKRLNNELNNKKSCYKRSLRRLRIGSKQLSKKQFNVQNIKKHVKSWNVKYVLIRTPLR</sequence>
<dbReference type="EMBL" id="BKCJ010000520">
    <property type="protein sequence ID" value="GEU33943.1"/>
    <property type="molecule type" value="Genomic_DNA"/>
</dbReference>
<evidence type="ECO:0000313" key="2">
    <source>
        <dbReference type="EMBL" id="GEU33943.1"/>
    </source>
</evidence>
<feature type="coiled-coil region" evidence="1">
    <location>
        <begin position="165"/>
        <end position="217"/>
    </location>
</feature>
<proteinExistence type="predicted"/>
<protein>
    <submittedName>
        <fullName evidence="2">Uncharacterized protein</fullName>
    </submittedName>
</protein>
<keyword evidence="1" id="KW-0175">Coiled coil</keyword>
<accession>A0A6L2JAB2</accession>
<reference evidence="2" key="1">
    <citation type="journal article" date="2019" name="Sci. Rep.">
        <title>Draft genome of Tanacetum cinerariifolium, the natural source of mosquito coil.</title>
        <authorList>
            <person name="Yamashiro T."/>
            <person name="Shiraishi A."/>
            <person name="Satake H."/>
            <person name="Nakayama K."/>
        </authorList>
    </citation>
    <scope>NUCLEOTIDE SEQUENCE</scope>
</reference>
<evidence type="ECO:0000256" key="1">
    <source>
        <dbReference type="SAM" id="Coils"/>
    </source>
</evidence>
<dbReference type="AlphaFoldDB" id="A0A6L2JAB2"/>
<comment type="caution">
    <text evidence="2">The sequence shown here is derived from an EMBL/GenBank/DDBJ whole genome shotgun (WGS) entry which is preliminary data.</text>
</comment>
<name>A0A6L2JAB2_TANCI</name>
<gene>
    <name evidence="2" type="ORF">Tci_005921</name>
</gene>
<organism evidence="2">
    <name type="scientific">Tanacetum cinerariifolium</name>
    <name type="common">Dalmatian daisy</name>
    <name type="synonym">Chrysanthemum cinerariifolium</name>
    <dbReference type="NCBI Taxonomy" id="118510"/>
    <lineage>
        <taxon>Eukaryota</taxon>
        <taxon>Viridiplantae</taxon>
        <taxon>Streptophyta</taxon>
        <taxon>Embryophyta</taxon>
        <taxon>Tracheophyta</taxon>
        <taxon>Spermatophyta</taxon>
        <taxon>Magnoliopsida</taxon>
        <taxon>eudicotyledons</taxon>
        <taxon>Gunneridae</taxon>
        <taxon>Pentapetalae</taxon>
        <taxon>asterids</taxon>
        <taxon>campanulids</taxon>
        <taxon>Asterales</taxon>
        <taxon>Asteraceae</taxon>
        <taxon>Asteroideae</taxon>
        <taxon>Anthemideae</taxon>
        <taxon>Anthemidinae</taxon>
        <taxon>Tanacetum</taxon>
    </lineage>
</organism>